<dbReference type="InterPro" id="IPR029058">
    <property type="entry name" value="AB_hydrolase_fold"/>
</dbReference>
<dbReference type="AlphaFoldDB" id="A0A2A2SG39"/>
<evidence type="ECO:0000259" key="1">
    <source>
        <dbReference type="Pfam" id="PF00561"/>
    </source>
</evidence>
<name>A0A2A2SG39_9SPHN</name>
<evidence type="ECO:0000313" key="2">
    <source>
        <dbReference type="EMBL" id="PAX08188.1"/>
    </source>
</evidence>
<keyword evidence="3" id="KW-1185">Reference proteome</keyword>
<evidence type="ECO:0000313" key="3">
    <source>
        <dbReference type="Proteomes" id="UP000218151"/>
    </source>
</evidence>
<dbReference type="GO" id="GO:0016787">
    <property type="term" value="F:hydrolase activity"/>
    <property type="evidence" value="ECO:0007669"/>
    <property type="project" value="UniProtKB-KW"/>
</dbReference>
<keyword evidence="2" id="KW-0378">Hydrolase</keyword>
<dbReference type="Pfam" id="PF00561">
    <property type="entry name" value="Abhydrolase_1"/>
    <property type="match status" value="1"/>
</dbReference>
<dbReference type="Gene3D" id="3.40.50.1820">
    <property type="entry name" value="alpha/beta hydrolase"/>
    <property type="match status" value="1"/>
</dbReference>
<accession>A0A2A2SG39</accession>
<organism evidence="2 3">
    <name type="scientific">Sphingomonas lenta</name>
    <dbReference type="NCBI Taxonomy" id="1141887"/>
    <lineage>
        <taxon>Bacteria</taxon>
        <taxon>Pseudomonadati</taxon>
        <taxon>Pseudomonadota</taxon>
        <taxon>Alphaproteobacteria</taxon>
        <taxon>Sphingomonadales</taxon>
        <taxon>Sphingomonadaceae</taxon>
        <taxon>Sphingomonas</taxon>
    </lineage>
</organism>
<gene>
    <name evidence="2" type="ORF">CKY28_11470</name>
</gene>
<feature type="domain" description="AB hydrolase-1" evidence="1">
    <location>
        <begin position="82"/>
        <end position="129"/>
    </location>
</feature>
<proteinExistence type="predicted"/>
<reference evidence="3" key="1">
    <citation type="submission" date="2017-09" db="EMBL/GenBank/DDBJ databases">
        <authorList>
            <person name="Feng G."/>
            <person name="Zhu H."/>
        </authorList>
    </citation>
    <scope>NUCLEOTIDE SEQUENCE [LARGE SCALE GENOMIC DNA]</scope>
    <source>
        <strain evidence="3">1PNM-20</strain>
    </source>
</reference>
<sequence>MLATWWRHRARVRGVPAASGGAVMLLPGMFNSDRSNFLLRRFLRRLGYRVEGWGLGRNLGVRSVGPDAERLIARVEALAAEAGPVALVGVSLGGMLARLVAHRRPDLVRQVVTISSPFAGSGRATNVWRAFEIVTGERLDSPAVVERAALIASPLPVPATAIWSRTDGLVAGEICRDEHCDAVEVRSSHLWVQLKPEVLIVVAQALSCR</sequence>
<dbReference type="EMBL" id="NSLI01000003">
    <property type="protein sequence ID" value="PAX08188.1"/>
    <property type="molecule type" value="Genomic_DNA"/>
</dbReference>
<dbReference type="Proteomes" id="UP000218151">
    <property type="component" value="Unassembled WGS sequence"/>
</dbReference>
<dbReference type="InterPro" id="IPR000073">
    <property type="entry name" value="AB_hydrolase_1"/>
</dbReference>
<dbReference type="SUPFAM" id="SSF53474">
    <property type="entry name" value="alpha/beta-Hydrolases"/>
    <property type="match status" value="1"/>
</dbReference>
<protein>
    <submittedName>
        <fullName evidence="2">Alpha/beta hydrolase</fullName>
    </submittedName>
</protein>
<dbReference type="OrthoDB" id="7389193at2"/>
<comment type="caution">
    <text evidence="2">The sequence shown here is derived from an EMBL/GenBank/DDBJ whole genome shotgun (WGS) entry which is preliminary data.</text>
</comment>